<feature type="compositionally biased region" description="Polar residues" evidence="1">
    <location>
        <begin position="15"/>
        <end position="24"/>
    </location>
</feature>
<dbReference type="SUPFAM" id="SSF56112">
    <property type="entry name" value="Protein kinase-like (PK-like)"/>
    <property type="match status" value="1"/>
</dbReference>
<reference evidence="3 4" key="1">
    <citation type="submission" date="2019-07" db="EMBL/GenBank/DDBJ databases">
        <title>Whole genome shotgun sequence of Cellulomonas terrae NBRC 100819.</title>
        <authorList>
            <person name="Hosoyama A."/>
            <person name="Uohara A."/>
            <person name="Ohji S."/>
            <person name="Ichikawa N."/>
        </authorList>
    </citation>
    <scope>NUCLEOTIDE SEQUENCE [LARGE SCALE GENOMIC DNA]</scope>
    <source>
        <strain evidence="3 4">NBRC 100819</strain>
    </source>
</reference>
<name>A0A511JER3_9CELL</name>
<comment type="caution">
    <text evidence="3">The sequence shown here is derived from an EMBL/GenBank/DDBJ whole genome shotgun (WGS) entry which is preliminary data.</text>
</comment>
<evidence type="ECO:0000259" key="2">
    <source>
        <dbReference type="Pfam" id="PF01636"/>
    </source>
</evidence>
<dbReference type="InterPro" id="IPR011009">
    <property type="entry name" value="Kinase-like_dom_sf"/>
</dbReference>
<dbReference type="InterPro" id="IPR051678">
    <property type="entry name" value="AGP_Transferase"/>
</dbReference>
<feature type="region of interest" description="Disordered" evidence="1">
    <location>
        <begin position="1"/>
        <end position="28"/>
    </location>
</feature>
<dbReference type="EMBL" id="BJWH01000001">
    <property type="protein sequence ID" value="GEL96487.1"/>
    <property type="molecule type" value="Genomic_DNA"/>
</dbReference>
<evidence type="ECO:0000256" key="1">
    <source>
        <dbReference type="SAM" id="MobiDB-lite"/>
    </source>
</evidence>
<accession>A0A511JER3</accession>
<dbReference type="Proteomes" id="UP000321049">
    <property type="component" value="Unassembled WGS sequence"/>
</dbReference>
<feature type="domain" description="Aminoglycoside phosphotransferase" evidence="2">
    <location>
        <begin position="56"/>
        <end position="279"/>
    </location>
</feature>
<evidence type="ECO:0000313" key="4">
    <source>
        <dbReference type="Proteomes" id="UP000321049"/>
    </source>
</evidence>
<sequence length="345" mass="36938">MRAPRNQAQPGEDTPSGSAGTTDTPAYPGQVVRSPLALAALATVAVPGLDAFDVRRPAQPGSDFDTAVVIDAHRNRWVVRAPQHAAAGAALEAEIVLLGMLASEAERGTLPFAVPAPVGFAHLPEGGRAAVHTEIPGEPLRLDRLGPGPGLAADLGRAIAAVHELPTSLVENAGLPAYDAGEYRSRRQAEVDEAARTGKVPPALLRRWEDRLEDVALWRFRPTVVHGDLTSERVLVHGDKVTGILHWGDACVADPADDLAWLLVAAHPDTTDSIMEAYQLRRTELTDPHLADRALLAGELALARWLLYGVRTQDPEIIDDAVAMLEELEAHTREEQNAQAESLLA</sequence>
<dbReference type="Gene3D" id="3.30.200.20">
    <property type="entry name" value="Phosphorylase Kinase, domain 1"/>
    <property type="match status" value="1"/>
</dbReference>
<dbReference type="Gene3D" id="3.90.1200.10">
    <property type="match status" value="1"/>
</dbReference>
<dbReference type="GO" id="GO:0016740">
    <property type="term" value="F:transferase activity"/>
    <property type="evidence" value="ECO:0007669"/>
    <property type="project" value="UniProtKB-KW"/>
</dbReference>
<dbReference type="PANTHER" id="PTHR21310">
    <property type="entry name" value="AMINOGLYCOSIDE PHOSPHOTRANSFERASE-RELATED-RELATED"/>
    <property type="match status" value="1"/>
</dbReference>
<proteinExistence type="predicted"/>
<evidence type="ECO:0000313" key="3">
    <source>
        <dbReference type="EMBL" id="GEL96487.1"/>
    </source>
</evidence>
<gene>
    <name evidence="3" type="ORF">CTE05_00340</name>
</gene>
<protein>
    <submittedName>
        <fullName evidence="3">Aminoglycoside phosphotransferase</fullName>
    </submittedName>
</protein>
<dbReference type="AlphaFoldDB" id="A0A511JER3"/>
<dbReference type="PANTHER" id="PTHR21310:SF15">
    <property type="entry name" value="AMINOGLYCOSIDE PHOSPHOTRANSFERASE DOMAIN-CONTAINING PROTEIN"/>
    <property type="match status" value="1"/>
</dbReference>
<keyword evidence="4" id="KW-1185">Reference proteome</keyword>
<dbReference type="InterPro" id="IPR002575">
    <property type="entry name" value="Aminoglycoside_PTrfase"/>
</dbReference>
<organism evidence="3 4">
    <name type="scientific">Cellulomonas terrae</name>
    <dbReference type="NCBI Taxonomy" id="311234"/>
    <lineage>
        <taxon>Bacteria</taxon>
        <taxon>Bacillati</taxon>
        <taxon>Actinomycetota</taxon>
        <taxon>Actinomycetes</taxon>
        <taxon>Micrococcales</taxon>
        <taxon>Cellulomonadaceae</taxon>
        <taxon>Cellulomonas</taxon>
    </lineage>
</organism>
<keyword evidence="3" id="KW-0808">Transferase</keyword>
<dbReference type="Pfam" id="PF01636">
    <property type="entry name" value="APH"/>
    <property type="match status" value="1"/>
</dbReference>